<dbReference type="NCBIfam" id="NF008736">
    <property type="entry name" value="PRK11762.1"/>
    <property type="match status" value="1"/>
</dbReference>
<dbReference type="Pfam" id="PF00293">
    <property type="entry name" value="NUDIX"/>
    <property type="match status" value="1"/>
</dbReference>
<dbReference type="InterPro" id="IPR015797">
    <property type="entry name" value="NUDIX_hydrolase-like_dom_sf"/>
</dbReference>
<dbReference type="PROSITE" id="PS00893">
    <property type="entry name" value="NUDIX_BOX"/>
    <property type="match status" value="1"/>
</dbReference>
<keyword evidence="5" id="KW-1185">Reference proteome</keyword>
<gene>
    <name evidence="4" type="primary">nudE</name>
    <name evidence="4" type="ORF">FLL46_20230</name>
</gene>
<dbReference type="RefSeq" id="WP_142933171.1">
    <property type="nucleotide sequence ID" value="NZ_ML660168.1"/>
</dbReference>
<protein>
    <submittedName>
        <fullName evidence="4">ADP compounds hydrolase NudE</fullName>
    </submittedName>
</protein>
<dbReference type="Proteomes" id="UP000315439">
    <property type="component" value="Unassembled WGS sequence"/>
</dbReference>
<evidence type="ECO:0000313" key="4">
    <source>
        <dbReference type="EMBL" id="TQV85494.1"/>
    </source>
</evidence>
<dbReference type="PANTHER" id="PTHR11839:SF12">
    <property type="entry name" value="ADP COMPOUNDS HYDROLASE NUDE"/>
    <property type="match status" value="1"/>
</dbReference>
<dbReference type="PANTHER" id="PTHR11839">
    <property type="entry name" value="UDP/ADP-SUGAR PYROPHOSPHATASE"/>
    <property type="match status" value="1"/>
</dbReference>
<evidence type="ECO:0000313" key="5">
    <source>
        <dbReference type="Proteomes" id="UP000315439"/>
    </source>
</evidence>
<dbReference type="AlphaFoldDB" id="A0A545U7P8"/>
<dbReference type="EMBL" id="VIKS01000012">
    <property type="protein sequence ID" value="TQV85494.1"/>
    <property type="molecule type" value="Genomic_DNA"/>
</dbReference>
<dbReference type="FunFam" id="3.90.79.10:FF:000006">
    <property type="entry name" value="ADP compounds hydrolase NudE"/>
    <property type="match status" value="1"/>
</dbReference>
<evidence type="ECO:0000259" key="3">
    <source>
        <dbReference type="PROSITE" id="PS51462"/>
    </source>
</evidence>
<comment type="caution">
    <text evidence="4">The sequence shown here is derived from an EMBL/GenBank/DDBJ whole genome shotgun (WGS) entry which is preliminary data.</text>
</comment>
<evidence type="ECO:0000256" key="1">
    <source>
        <dbReference type="ARBA" id="ARBA00001946"/>
    </source>
</evidence>
<name>A0A545U7P8_9GAMM</name>
<dbReference type="SUPFAM" id="SSF55811">
    <property type="entry name" value="Nudix"/>
    <property type="match status" value="1"/>
</dbReference>
<dbReference type="GO" id="GO:0019693">
    <property type="term" value="P:ribose phosphate metabolic process"/>
    <property type="evidence" value="ECO:0007669"/>
    <property type="project" value="TreeGrafter"/>
</dbReference>
<sequence>MPEKPQIKARKQVARTRLFCVEELELEFSNGEKRIYERMVSGGSGAVMIVPVTERNELVLIREYSAGTDDYQLAFPKGLMDDGESVFEAANRELKEEIGFGARQLQQLKSMTLAPGYFTHKMNLVLAQSLYPEKLEGDEPEPLEVVYWPISKIDGLIEQADFTEARSIAALLMVERYFKKG</sequence>
<comment type="cofactor">
    <cofactor evidence="1">
        <name>Mg(2+)</name>
        <dbReference type="ChEBI" id="CHEBI:18420"/>
    </cofactor>
</comment>
<reference evidence="4 5" key="1">
    <citation type="submission" date="2019-07" db="EMBL/GenBank/DDBJ databases">
        <title>Draft genome for Aliikangiella sp. M105.</title>
        <authorList>
            <person name="Wang G."/>
        </authorList>
    </citation>
    <scope>NUCLEOTIDE SEQUENCE [LARGE SCALE GENOMIC DNA]</scope>
    <source>
        <strain evidence="4 5">M105</strain>
    </source>
</reference>
<dbReference type="InterPro" id="IPR020084">
    <property type="entry name" value="NUDIX_hydrolase_CS"/>
</dbReference>
<dbReference type="GO" id="GO:0006753">
    <property type="term" value="P:nucleoside phosphate metabolic process"/>
    <property type="evidence" value="ECO:0007669"/>
    <property type="project" value="TreeGrafter"/>
</dbReference>
<dbReference type="OrthoDB" id="9806150at2"/>
<dbReference type="PROSITE" id="PS51462">
    <property type="entry name" value="NUDIX"/>
    <property type="match status" value="1"/>
</dbReference>
<dbReference type="Gene3D" id="3.90.79.10">
    <property type="entry name" value="Nucleoside Triphosphate Pyrophosphohydrolase"/>
    <property type="match status" value="1"/>
</dbReference>
<feature type="domain" description="Nudix hydrolase" evidence="3">
    <location>
        <begin position="39"/>
        <end position="172"/>
    </location>
</feature>
<keyword evidence="2 4" id="KW-0378">Hydrolase</keyword>
<dbReference type="CDD" id="cd24156">
    <property type="entry name" value="NUDIX_ADPRase_NudE"/>
    <property type="match status" value="1"/>
</dbReference>
<dbReference type="GO" id="GO:0005829">
    <property type="term" value="C:cytosol"/>
    <property type="evidence" value="ECO:0007669"/>
    <property type="project" value="TreeGrafter"/>
</dbReference>
<dbReference type="InterPro" id="IPR000086">
    <property type="entry name" value="NUDIX_hydrolase_dom"/>
</dbReference>
<dbReference type="GO" id="GO:0019144">
    <property type="term" value="F:ADP-sugar diphosphatase activity"/>
    <property type="evidence" value="ECO:0007669"/>
    <property type="project" value="TreeGrafter"/>
</dbReference>
<accession>A0A545U7P8</accession>
<organism evidence="4 5">
    <name type="scientific">Aliikangiella coralliicola</name>
    <dbReference type="NCBI Taxonomy" id="2592383"/>
    <lineage>
        <taxon>Bacteria</taxon>
        <taxon>Pseudomonadati</taxon>
        <taxon>Pseudomonadota</taxon>
        <taxon>Gammaproteobacteria</taxon>
        <taxon>Oceanospirillales</taxon>
        <taxon>Pleioneaceae</taxon>
        <taxon>Aliikangiella</taxon>
    </lineage>
</organism>
<proteinExistence type="predicted"/>
<evidence type="ECO:0000256" key="2">
    <source>
        <dbReference type="ARBA" id="ARBA00022801"/>
    </source>
</evidence>